<accession>A0A2P7SLL1</accession>
<feature type="domain" description="N-acetyltransferase" evidence="4">
    <location>
        <begin position="146"/>
        <end position="294"/>
    </location>
</feature>
<dbReference type="Gene3D" id="3.40.630.30">
    <property type="match status" value="1"/>
</dbReference>
<evidence type="ECO:0000256" key="2">
    <source>
        <dbReference type="ARBA" id="ARBA00023315"/>
    </source>
</evidence>
<dbReference type="InterPro" id="IPR036390">
    <property type="entry name" value="WH_DNA-bd_sf"/>
</dbReference>
<evidence type="ECO:0000256" key="1">
    <source>
        <dbReference type="ARBA" id="ARBA00022679"/>
    </source>
</evidence>
<dbReference type="SUPFAM" id="SSF55729">
    <property type="entry name" value="Acyl-CoA N-acyltransferases (Nat)"/>
    <property type="match status" value="1"/>
</dbReference>
<dbReference type="AlphaFoldDB" id="A0A2P7SLL1"/>
<keyword evidence="1" id="KW-0808">Transferase</keyword>
<keyword evidence="2" id="KW-0012">Acyltransferase</keyword>
<dbReference type="InterPro" id="IPR027395">
    <property type="entry name" value="WH_DNA-bd_dom"/>
</dbReference>
<dbReference type="SUPFAM" id="SSF46785">
    <property type="entry name" value="Winged helix' DNA-binding domain"/>
    <property type="match status" value="1"/>
</dbReference>
<gene>
    <name evidence="5" type="ORF">C7I84_06990</name>
</gene>
<dbReference type="Pfam" id="PF13601">
    <property type="entry name" value="HTH_34"/>
    <property type="match status" value="1"/>
</dbReference>
<organism evidence="5 6">
    <name type="scientific">Kumtagia ephedrae</name>
    <dbReference type="NCBI Taxonomy" id="2116701"/>
    <lineage>
        <taxon>Bacteria</taxon>
        <taxon>Pseudomonadati</taxon>
        <taxon>Pseudomonadota</taxon>
        <taxon>Alphaproteobacteria</taxon>
        <taxon>Hyphomicrobiales</taxon>
        <taxon>Phyllobacteriaceae</taxon>
        <taxon>Kumtagia</taxon>
    </lineage>
</organism>
<evidence type="ECO:0000313" key="5">
    <source>
        <dbReference type="EMBL" id="PSJ63372.1"/>
    </source>
</evidence>
<dbReference type="InterPro" id="IPR016181">
    <property type="entry name" value="Acyl_CoA_acyltransferase"/>
</dbReference>
<feature type="domain" description="HTH marR-type" evidence="3">
    <location>
        <begin position="2"/>
        <end position="137"/>
    </location>
</feature>
<keyword evidence="6" id="KW-1185">Reference proteome</keyword>
<sequence>MDEKLIEQVRSFNRTVTQRVGALDDSYLARGRPLGEARLIFEAGSTDGADIRVLRERLGLDSGYLSRLLRALEGQGLVEVRRKADDGRAREVHLTEKGRAEFRAYDALSDDLAVSILNPLGEPERRRLVAAMAEVERLMRPPAVEVALEAPDSADARRCLDSYYAELARRFDTGFDAEAGGSFDTADMVPPHGYLVLARLDGEAVGCGALKRLTDEVGEIKRVWCGPAVRGKGVATGIMDRLEAIARDAGFKTLRLDTNRTLTEAHALYRKLGYREIGRYNDNPYAHHWFEKRL</sequence>
<dbReference type="GO" id="GO:0016747">
    <property type="term" value="F:acyltransferase activity, transferring groups other than amino-acyl groups"/>
    <property type="evidence" value="ECO:0007669"/>
    <property type="project" value="InterPro"/>
</dbReference>
<dbReference type="PANTHER" id="PTHR43877">
    <property type="entry name" value="AMINOALKYLPHOSPHONATE N-ACETYLTRANSFERASE-RELATED-RELATED"/>
    <property type="match status" value="1"/>
</dbReference>
<dbReference type="PROSITE" id="PS51186">
    <property type="entry name" value="GNAT"/>
    <property type="match status" value="1"/>
</dbReference>
<dbReference type="EMBL" id="PXYK01000005">
    <property type="protein sequence ID" value="PSJ63372.1"/>
    <property type="molecule type" value="Genomic_DNA"/>
</dbReference>
<dbReference type="Proteomes" id="UP000241229">
    <property type="component" value="Unassembled WGS sequence"/>
</dbReference>
<dbReference type="SMART" id="SM00347">
    <property type="entry name" value="HTH_MARR"/>
    <property type="match status" value="1"/>
</dbReference>
<dbReference type="InterPro" id="IPR050832">
    <property type="entry name" value="Bact_Acetyltransf"/>
</dbReference>
<name>A0A2P7SLL1_9HYPH</name>
<dbReference type="InterPro" id="IPR000835">
    <property type="entry name" value="HTH_MarR-typ"/>
</dbReference>
<comment type="caution">
    <text evidence="5">The sequence shown here is derived from an EMBL/GenBank/DDBJ whole genome shotgun (WGS) entry which is preliminary data.</text>
</comment>
<dbReference type="Gene3D" id="1.10.10.10">
    <property type="entry name" value="Winged helix-like DNA-binding domain superfamily/Winged helix DNA-binding domain"/>
    <property type="match status" value="1"/>
</dbReference>
<dbReference type="CDD" id="cd04301">
    <property type="entry name" value="NAT_SF"/>
    <property type="match status" value="1"/>
</dbReference>
<dbReference type="Pfam" id="PF00583">
    <property type="entry name" value="Acetyltransf_1"/>
    <property type="match status" value="1"/>
</dbReference>
<dbReference type="PANTHER" id="PTHR43877:SF2">
    <property type="entry name" value="AMINOALKYLPHOSPHONATE N-ACETYLTRANSFERASE-RELATED"/>
    <property type="match status" value="1"/>
</dbReference>
<dbReference type="InterPro" id="IPR000182">
    <property type="entry name" value="GNAT_dom"/>
</dbReference>
<reference evidence="5 6" key="1">
    <citation type="submission" date="2018-03" db="EMBL/GenBank/DDBJ databases">
        <title>The draft genome of Mesorhizobium sp. 6GN-30.</title>
        <authorList>
            <person name="Liu L."/>
            <person name="Li L."/>
            <person name="Wang T."/>
            <person name="Zhang X."/>
            <person name="Liang L."/>
        </authorList>
    </citation>
    <scope>NUCLEOTIDE SEQUENCE [LARGE SCALE GENOMIC DNA]</scope>
    <source>
        <strain evidence="5 6">6GN30</strain>
    </source>
</reference>
<protein>
    <submittedName>
        <fullName evidence="5">MarR family transcriptional regulator</fullName>
    </submittedName>
</protein>
<dbReference type="OrthoDB" id="273614at2"/>
<evidence type="ECO:0000259" key="4">
    <source>
        <dbReference type="PROSITE" id="PS51186"/>
    </source>
</evidence>
<proteinExistence type="predicted"/>
<evidence type="ECO:0000313" key="6">
    <source>
        <dbReference type="Proteomes" id="UP000241229"/>
    </source>
</evidence>
<evidence type="ECO:0000259" key="3">
    <source>
        <dbReference type="PROSITE" id="PS50995"/>
    </source>
</evidence>
<dbReference type="RefSeq" id="WP_106771435.1">
    <property type="nucleotide sequence ID" value="NZ_PXYK01000005.1"/>
</dbReference>
<dbReference type="InterPro" id="IPR036388">
    <property type="entry name" value="WH-like_DNA-bd_sf"/>
</dbReference>
<dbReference type="PROSITE" id="PS50995">
    <property type="entry name" value="HTH_MARR_2"/>
    <property type="match status" value="1"/>
</dbReference>
<dbReference type="GO" id="GO:0003700">
    <property type="term" value="F:DNA-binding transcription factor activity"/>
    <property type="evidence" value="ECO:0007669"/>
    <property type="project" value="InterPro"/>
</dbReference>